<dbReference type="InterPro" id="IPR009075">
    <property type="entry name" value="AcylCo_DH/oxidase_C"/>
</dbReference>
<dbReference type="InterPro" id="IPR006091">
    <property type="entry name" value="Acyl-CoA_Oxase/DH_mid-dom"/>
</dbReference>
<feature type="domain" description="Acyl-CoA oxidase/dehydrogenase middle" evidence="8">
    <location>
        <begin position="146"/>
        <end position="244"/>
    </location>
</feature>
<evidence type="ECO:0000259" key="7">
    <source>
        <dbReference type="Pfam" id="PF00441"/>
    </source>
</evidence>
<dbReference type="GO" id="GO:0003995">
    <property type="term" value="F:acyl-CoA dehydrogenase activity"/>
    <property type="evidence" value="ECO:0007669"/>
    <property type="project" value="TreeGrafter"/>
</dbReference>
<evidence type="ECO:0000256" key="2">
    <source>
        <dbReference type="ARBA" id="ARBA00009347"/>
    </source>
</evidence>
<gene>
    <name evidence="10" type="ORF">FHP25_10110</name>
</gene>
<comment type="similarity">
    <text evidence="2 6">Belongs to the acyl-CoA dehydrogenase family.</text>
</comment>
<dbReference type="Pfam" id="PF00441">
    <property type="entry name" value="Acyl-CoA_dh_1"/>
    <property type="match status" value="1"/>
</dbReference>
<name>A0A5C8PQ03_9HYPH</name>
<dbReference type="SUPFAM" id="SSF56645">
    <property type="entry name" value="Acyl-CoA dehydrogenase NM domain-like"/>
    <property type="match status" value="1"/>
</dbReference>
<feature type="domain" description="Acyl-CoA dehydrogenase/oxidase C-terminal" evidence="7">
    <location>
        <begin position="257"/>
        <end position="405"/>
    </location>
</feature>
<dbReference type="RefSeq" id="WP_147846814.1">
    <property type="nucleotide sequence ID" value="NZ_VDUZ01000009.1"/>
</dbReference>
<evidence type="ECO:0000259" key="8">
    <source>
        <dbReference type="Pfam" id="PF02770"/>
    </source>
</evidence>
<evidence type="ECO:0000259" key="9">
    <source>
        <dbReference type="Pfam" id="PF02771"/>
    </source>
</evidence>
<accession>A0A5C8PQ03</accession>
<sequence length="411" mass="44845">MNAIAYEYPEDVRAVRDGIESFLHAEVFTRHARHEALLDDDRKLYAEDGRFSPAVLDIIREIRMASAAAGYYAMCAPEQIGGAGMGHVAWFGVWEKIFHACGYKHWLGHYAVSHWAMGPSPVLAKMTPEAKRRILPDMMSGKTSMCFGLSEPGAGSDAARIKTRAVADGDGWRLSGGKIWTTNSPHAEFCIVFAVTDAERASQGKGGISAFLVPTDAPGFKVERIIKMWGSAGGDEALLHFDDVRIEPYQLVGELHRGFATAMLGVNLGRIYNSARAVGVSRWALEMGFEYTKVRQAFGHPIAEYQGVTFPLAEAAMQIHAAHLMSLNVSQLLDRGLPARKELSMTKAFAVQAGAKALDSVMQVHGAMGMTNELNLTEAYVSMRKVNIADGSNEILRRAIARAMLDGDLAL</sequence>
<dbReference type="InterPro" id="IPR013786">
    <property type="entry name" value="AcylCoA_DH/ox_N"/>
</dbReference>
<evidence type="ECO:0000256" key="4">
    <source>
        <dbReference type="ARBA" id="ARBA00022827"/>
    </source>
</evidence>
<keyword evidence="5 6" id="KW-0560">Oxidoreductase</keyword>
<dbReference type="AlphaFoldDB" id="A0A5C8PQ03"/>
<dbReference type="Gene3D" id="1.10.540.10">
    <property type="entry name" value="Acyl-CoA dehydrogenase/oxidase, N-terminal domain"/>
    <property type="match status" value="1"/>
</dbReference>
<dbReference type="CDD" id="cd00567">
    <property type="entry name" value="ACAD"/>
    <property type="match status" value="1"/>
</dbReference>
<evidence type="ECO:0000313" key="11">
    <source>
        <dbReference type="Proteomes" id="UP000321638"/>
    </source>
</evidence>
<evidence type="ECO:0000256" key="1">
    <source>
        <dbReference type="ARBA" id="ARBA00001974"/>
    </source>
</evidence>
<dbReference type="GO" id="GO:0033539">
    <property type="term" value="P:fatty acid beta-oxidation using acyl-CoA dehydrogenase"/>
    <property type="evidence" value="ECO:0007669"/>
    <property type="project" value="TreeGrafter"/>
</dbReference>
<dbReference type="GO" id="GO:0005737">
    <property type="term" value="C:cytoplasm"/>
    <property type="evidence" value="ECO:0007669"/>
    <property type="project" value="TreeGrafter"/>
</dbReference>
<dbReference type="InterPro" id="IPR037069">
    <property type="entry name" value="AcylCoA_DH/ox_N_sf"/>
</dbReference>
<dbReference type="PANTHER" id="PTHR48083:SF2">
    <property type="entry name" value="MEDIUM-CHAIN SPECIFIC ACYL-COA DEHYDROGENASE, MITOCHONDRIAL"/>
    <property type="match status" value="1"/>
</dbReference>
<dbReference type="InterPro" id="IPR036250">
    <property type="entry name" value="AcylCo_DH-like_C"/>
</dbReference>
<keyword evidence="4 6" id="KW-0274">FAD</keyword>
<keyword evidence="11" id="KW-1185">Reference proteome</keyword>
<dbReference type="Proteomes" id="UP000321638">
    <property type="component" value="Unassembled WGS sequence"/>
</dbReference>
<dbReference type="SUPFAM" id="SSF47203">
    <property type="entry name" value="Acyl-CoA dehydrogenase C-terminal domain-like"/>
    <property type="match status" value="1"/>
</dbReference>
<dbReference type="FunFam" id="2.40.110.10:FF:000002">
    <property type="entry name" value="Acyl-CoA dehydrogenase fadE12"/>
    <property type="match status" value="1"/>
</dbReference>
<keyword evidence="3 6" id="KW-0285">Flavoprotein</keyword>
<evidence type="ECO:0000256" key="6">
    <source>
        <dbReference type="RuleBase" id="RU362125"/>
    </source>
</evidence>
<comment type="caution">
    <text evidence="10">The sequence shown here is derived from an EMBL/GenBank/DDBJ whole genome shotgun (WGS) entry which is preliminary data.</text>
</comment>
<dbReference type="InterPro" id="IPR009100">
    <property type="entry name" value="AcylCoA_DH/oxidase_NM_dom_sf"/>
</dbReference>
<dbReference type="Pfam" id="PF02770">
    <property type="entry name" value="Acyl-CoA_dh_M"/>
    <property type="match status" value="1"/>
</dbReference>
<proteinExistence type="inferred from homology"/>
<dbReference type="InterPro" id="IPR050741">
    <property type="entry name" value="Acyl-CoA_dehydrogenase"/>
</dbReference>
<reference evidence="10 11" key="1">
    <citation type="submission" date="2019-06" db="EMBL/GenBank/DDBJ databases">
        <title>New taxonomy in bacterial strain CC-CFT640, isolated from vineyard.</title>
        <authorList>
            <person name="Lin S.-Y."/>
            <person name="Tsai C.-F."/>
            <person name="Young C.-C."/>
        </authorList>
    </citation>
    <scope>NUCLEOTIDE SEQUENCE [LARGE SCALE GENOMIC DNA]</scope>
    <source>
        <strain evidence="10 11">CC-CFT640</strain>
    </source>
</reference>
<dbReference type="OrthoDB" id="9780544at2"/>
<evidence type="ECO:0000256" key="3">
    <source>
        <dbReference type="ARBA" id="ARBA00022630"/>
    </source>
</evidence>
<feature type="domain" description="Acyl-CoA dehydrogenase/oxidase N-terminal" evidence="9">
    <location>
        <begin position="13"/>
        <end position="142"/>
    </location>
</feature>
<protein>
    <submittedName>
        <fullName evidence="10">Acyl-CoA dehydrogenase family protein</fullName>
    </submittedName>
</protein>
<evidence type="ECO:0000256" key="5">
    <source>
        <dbReference type="ARBA" id="ARBA00023002"/>
    </source>
</evidence>
<dbReference type="PANTHER" id="PTHR48083">
    <property type="entry name" value="MEDIUM-CHAIN SPECIFIC ACYL-COA DEHYDROGENASE, MITOCHONDRIAL-RELATED"/>
    <property type="match status" value="1"/>
</dbReference>
<dbReference type="Pfam" id="PF02771">
    <property type="entry name" value="Acyl-CoA_dh_N"/>
    <property type="match status" value="1"/>
</dbReference>
<dbReference type="InterPro" id="IPR046373">
    <property type="entry name" value="Acyl-CoA_Oxase/DH_mid-dom_sf"/>
</dbReference>
<dbReference type="Gene3D" id="2.40.110.10">
    <property type="entry name" value="Butyryl-CoA Dehydrogenase, subunit A, domain 2"/>
    <property type="match status" value="1"/>
</dbReference>
<dbReference type="EMBL" id="VDUZ01000009">
    <property type="protein sequence ID" value="TXL77114.1"/>
    <property type="molecule type" value="Genomic_DNA"/>
</dbReference>
<dbReference type="GO" id="GO:0050660">
    <property type="term" value="F:flavin adenine dinucleotide binding"/>
    <property type="evidence" value="ECO:0007669"/>
    <property type="project" value="InterPro"/>
</dbReference>
<dbReference type="Gene3D" id="1.20.140.10">
    <property type="entry name" value="Butyryl-CoA Dehydrogenase, subunit A, domain 3"/>
    <property type="match status" value="1"/>
</dbReference>
<comment type="cofactor">
    <cofactor evidence="1 6">
        <name>FAD</name>
        <dbReference type="ChEBI" id="CHEBI:57692"/>
    </cofactor>
</comment>
<evidence type="ECO:0000313" key="10">
    <source>
        <dbReference type="EMBL" id="TXL77114.1"/>
    </source>
</evidence>
<organism evidence="10 11">
    <name type="scientific">Vineibacter terrae</name>
    <dbReference type="NCBI Taxonomy" id="2586908"/>
    <lineage>
        <taxon>Bacteria</taxon>
        <taxon>Pseudomonadati</taxon>
        <taxon>Pseudomonadota</taxon>
        <taxon>Alphaproteobacteria</taxon>
        <taxon>Hyphomicrobiales</taxon>
        <taxon>Vineibacter</taxon>
    </lineage>
</organism>